<dbReference type="InterPro" id="IPR051351">
    <property type="entry name" value="Ascorbate-PTS_EIIA_comp"/>
</dbReference>
<dbReference type="InterPro" id="IPR002178">
    <property type="entry name" value="PTS_EIIA_type-2_dom"/>
</dbReference>
<evidence type="ECO:0000256" key="1">
    <source>
        <dbReference type="ARBA" id="ARBA00004496"/>
    </source>
</evidence>
<dbReference type="EMBL" id="CP022753">
    <property type="protein sequence ID" value="ASU84970.1"/>
    <property type="molecule type" value="Genomic_DNA"/>
</dbReference>
<dbReference type="InterPro" id="IPR016152">
    <property type="entry name" value="PTrfase/Anion_transptr"/>
</dbReference>
<sequence>MTEPPLSRLLPVDAIMTTVHVSDWRSAIRISGELLVATGVSTDDYVDQMLKAVDEYGPYIVITPGLALAHARPSPAVLRTGLSWAGLAVPVAFGHAQNDPVHLVIGLAAVDHDAHSSALSRLARMLADRDRQDKLRSAATPEQVHALISEYEESESR</sequence>
<evidence type="ECO:0000256" key="7">
    <source>
        <dbReference type="ARBA" id="ARBA00022777"/>
    </source>
</evidence>
<evidence type="ECO:0000256" key="8">
    <source>
        <dbReference type="ARBA" id="ARBA00037387"/>
    </source>
</evidence>
<organism evidence="12 13">
    <name type="scientific">Nocardiopsis gilva YIM 90087</name>
    <dbReference type="NCBI Taxonomy" id="1235441"/>
    <lineage>
        <taxon>Bacteria</taxon>
        <taxon>Bacillati</taxon>
        <taxon>Actinomycetota</taxon>
        <taxon>Actinomycetes</taxon>
        <taxon>Streptosporangiales</taxon>
        <taxon>Nocardiopsidaceae</taxon>
        <taxon>Nocardiopsis</taxon>
    </lineage>
</organism>
<dbReference type="OrthoDB" id="1634238at2"/>
<gene>
    <name evidence="12" type="ORF">CDO52_21180</name>
</gene>
<evidence type="ECO:0000256" key="10">
    <source>
        <dbReference type="ARBA" id="ARBA00042072"/>
    </source>
</evidence>
<dbReference type="GO" id="GO:0016301">
    <property type="term" value="F:kinase activity"/>
    <property type="evidence" value="ECO:0007669"/>
    <property type="project" value="UniProtKB-KW"/>
</dbReference>
<comment type="subcellular location">
    <subcellularLocation>
        <location evidence="1">Cytoplasm</location>
    </subcellularLocation>
</comment>
<evidence type="ECO:0000313" key="13">
    <source>
        <dbReference type="Proteomes" id="UP000215005"/>
    </source>
</evidence>
<name>A0A223SA04_9ACTN</name>
<protein>
    <recommendedName>
        <fullName evidence="9">Ascorbate-specific PTS system EIIA component</fullName>
    </recommendedName>
    <alternativeName>
        <fullName evidence="10">Ascorbate-specific phosphotransferase enzyme IIA component</fullName>
    </alternativeName>
</protein>
<evidence type="ECO:0000259" key="11">
    <source>
        <dbReference type="PROSITE" id="PS51094"/>
    </source>
</evidence>
<comment type="function">
    <text evidence="8">The phosphoenolpyruvate-dependent sugar phosphotransferase system (sugar PTS), a major carbohydrate active transport system, catalyzes the phosphorylation of incoming sugar substrates concomitantly with their translocation across the cell membrane. The enzyme II UlaABC PTS system is involved in ascorbate transport.</text>
</comment>
<dbReference type="KEGG" id="ngv:CDO52_21180"/>
<dbReference type="Proteomes" id="UP000215005">
    <property type="component" value="Chromosome"/>
</dbReference>
<dbReference type="GO" id="GO:0009401">
    <property type="term" value="P:phosphoenolpyruvate-dependent sugar phosphotransferase system"/>
    <property type="evidence" value="ECO:0007669"/>
    <property type="project" value="UniProtKB-KW"/>
</dbReference>
<dbReference type="RefSeq" id="WP_094932638.1">
    <property type="nucleotide sequence ID" value="NZ_CP022753.1"/>
</dbReference>
<dbReference type="SUPFAM" id="SSF55804">
    <property type="entry name" value="Phoshotransferase/anion transport protein"/>
    <property type="match status" value="1"/>
</dbReference>
<keyword evidence="5" id="KW-0808">Transferase</keyword>
<evidence type="ECO:0000256" key="4">
    <source>
        <dbReference type="ARBA" id="ARBA00022553"/>
    </source>
</evidence>
<evidence type="ECO:0000256" key="9">
    <source>
        <dbReference type="ARBA" id="ARBA00041175"/>
    </source>
</evidence>
<keyword evidence="2" id="KW-0813">Transport</keyword>
<keyword evidence="6" id="KW-0598">Phosphotransferase system</keyword>
<keyword evidence="13" id="KW-1185">Reference proteome</keyword>
<keyword evidence="12" id="KW-0762">Sugar transport</keyword>
<keyword evidence="7" id="KW-0418">Kinase</keyword>
<keyword evidence="4" id="KW-0597">Phosphoprotein</keyword>
<dbReference type="Pfam" id="PF00359">
    <property type="entry name" value="PTS_EIIA_2"/>
    <property type="match status" value="1"/>
</dbReference>
<evidence type="ECO:0000256" key="6">
    <source>
        <dbReference type="ARBA" id="ARBA00022683"/>
    </source>
</evidence>
<evidence type="ECO:0000256" key="5">
    <source>
        <dbReference type="ARBA" id="ARBA00022679"/>
    </source>
</evidence>
<evidence type="ECO:0000256" key="3">
    <source>
        <dbReference type="ARBA" id="ARBA00022490"/>
    </source>
</evidence>
<evidence type="ECO:0000313" key="12">
    <source>
        <dbReference type="EMBL" id="ASU84970.1"/>
    </source>
</evidence>
<dbReference type="PANTHER" id="PTHR36203:SF1">
    <property type="entry name" value="ASCORBATE-SPECIFIC PTS SYSTEM EIIA COMPONENT"/>
    <property type="match status" value="1"/>
</dbReference>
<evidence type="ECO:0000256" key="2">
    <source>
        <dbReference type="ARBA" id="ARBA00022448"/>
    </source>
</evidence>
<dbReference type="GO" id="GO:0005737">
    <property type="term" value="C:cytoplasm"/>
    <property type="evidence" value="ECO:0007669"/>
    <property type="project" value="UniProtKB-SubCell"/>
</dbReference>
<accession>A0A223SA04</accession>
<feature type="domain" description="PTS EIIA type-2" evidence="11">
    <location>
        <begin position="8"/>
        <end position="151"/>
    </location>
</feature>
<reference evidence="12 13" key="1">
    <citation type="submission" date="2017-08" db="EMBL/GenBank/DDBJ databases">
        <title>The complete genome sequence of Nocardiopsis gilva YIM 90087.</title>
        <authorList>
            <person name="Yin M."/>
            <person name="Tang S."/>
        </authorList>
    </citation>
    <scope>NUCLEOTIDE SEQUENCE [LARGE SCALE GENOMIC DNA]</scope>
    <source>
        <strain evidence="12 13">YIM 90087</strain>
    </source>
</reference>
<keyword evidence="3" id="KW-0963">Cytoplasm</keyword>
<proteinExistence type="predicted"/>
<dbReference type="AlphaFoldDB" id="A0A223SA04"/>
<dbReference type="Gene3D" id="3.40.930.10">
    <property type="entry name" value="Mannitol-specific EII, Chain A"/>
    <property type="match status" value="1"/>
</dbReference>
<dbReference type="PANTHER" id="PTHR36203">
    <property type="entry name" value="ASCORBATE-SPECIFIC PTS SYSTEM EIIA COMPONENT"/>
    <property type="match status" value="1"/>
</dbReference>
<dbReference type="PROSITE" id="PS51094">
    <property type="entry name" value="PTS_EIIA_TYPE_2"/>
    <property type="match status" value="1"/>
</dbReference>